<evidence type="ECO:0000313" key="7">
    <source>
        <dbReference type="EMBL" id="AXB83553.1"/>
    </source>
</evidence>
<feature type="transmembrane region" description="Helical" evidence="6">
    <location>
        <begin position="34"/>
        <end position="55"/>
    </location>
</feature>
<dbReference type="KEGG" id="cbut:ATN24_00205"/>
<feature type="transmembrane region" description="Helical" evidence="6">
    <location>
        <begin position="245"/>
        <end position="267"/>
    </location>
</feature>
<dbReference type="InterPro" id="IPR017039">
    <property type="entry name" value="Virul_fac_BrkB"/>
</dbReference>
<dbReference type="AlphaFoldDB" id="A0A0Q0Y8X4"/>
<keyword evidence="5 6" id="KW-0472">Membrane</keyword>
<evidence type="ECO:0000256" key="2">
    <source>
        <dbReference type="ARBA" id="ARBA00022475"/>
    </source>
</evidence>
<keyword evidence="3 6" id="KW-0812">Transmembrane</keyword>
<organism evidence="7">
    <name type="scientific">Clostridium butyricum</name>
    <dbReference type="NCBI Taxonomy" id="1492"/>
    <lineage>
        <taxon>Bacteria</taxon>
        <taxon>Bacillati</taxon>
        <taxon>Bacillota</taxon>
        <taxon>Clostridia</taxon>
        <taxon>Eubacteriales</taxon>
        <taxon>Clostridiaceae</taxon>
        <taxon>Clostridium</taxon>
    </lineage>
</organism>
<evidence type="ECO:0000313" key="9">
    <source>
        <dbReference type="Proteomes" id="UP000515243"/>
    </source>
</evidence>
<dbReference type="EMBL" id="CP030775">
    <property type="protein sequence ID" value="AXB83553.1"/>
    <property type="molecule type" value="Genomic_DNA"/>
</dbReference>
<dbReference type="Proteomes" id="UP000515243">
    <property type="component" value="Chromosome 1"/>
</dbReference>
<reference evidence="8 9" key="2">
    <citation type="submission" date="2019-05" db="EMBL/GenBank/DDBJ databases">
        <authorList>
            <person name="Schori C."/>
            <person name="Ahrens C."/>
        </authorList>
    </citation>
    <scope>NUCLEOTIDE SEQUENCE [LARGE SCALE GENOMIC DNA]</scope>
    <source>
        <strain evidence="8 9">DSM 10702</strain>
    </source>
</reference>
<dbReference type="NCBIfam" id="TIGR00765">
    <property type="entry name" value="yihY_not_rbn"/>
    <property type="match status" value="1"/>
</dbReference>
<evidence type="ECO:0000256" key="4">
    <source>
        <dbReference type="ARBA" id="ARBA00022989"/>
    </source>
</evidence>
<dbReference type="Pfam" id="PF03631">
    <property type="entry name" value="Virul_fac_BrkB"/>
    <property type="match status" value="1"/>
</dbReference>
<feature type="transmembrane region" description="Helical" evidence="6">
    <location>
        <begin position="180"/>
        <end position="200"/>
    </location>
</feature>
<protein>
    <submittedName>
        <fullName evidence="7">YihY/virulence factor BrkB family protein</fullName>
    </submittedName>
</protein>
<dbReference type="EMBL" id="CP040626">
    <property type="protein sequence ID" value="QMW89608.1"/>
    <property type="molecule type" value="Genomic_DNA"/>
</dbReference>
<dbReference type="GeneID" id="92942739"/>
<comment type="subcellular location">
    <subcellularLocation>
        <location evidence="1">Cell membrane</location>
        <topology evidence="1">Multi-pass membrane protein</topology>
    </subcellularLocation>
</comment>
<keyword evidence="4 6" id="KW-1133">Transmembrane helix</keyword>
<reference evidence="7" key="1">
    <citation type="submission" date="2018-07" db="EMBL/GenBank/DDBJ databases">
        <title>Complete genome sequence of Clostridium butyricum S-45-5 isolated from human feces.</title>
        <authorList>
            <person name="Chang Y.-H."/>
            <person name="Shin Y."/>
        </authorList>
    </citation>
    <scope>NUCLEOTIDE SEQUENCE [LARGE SCALE GENOMIC DNA]</scope>
    <source>
        <strain evidence="7">S-45-5</strain>
    </source>
</reference>
<evidence type="ECO:0000313" key="8">
    <source>
        <dbReference type="EMBL" id="QMW89608.1"/>
    </source>
</evidence>
<feature type="transmembrane region" description="Helical" evidence="6">
    <location>
        <begin position="134"/>
        <end position="160"/>
    </location>
</feature>
<dbReference type="RefSeq" id="WP_002582529.1">
    <property type="nucleotide sequence ID" value="NZ_AP019716.1"/>
</dbReference>
<feature type="transmembrane region" description="Helical" evidence="6">
    <location>
        <begin position="94"/>
        <end position="114"/>
    </location>
</feature>
<evidence type="ECO:0000256" key="5">
    <source>
        <dbReference type="ARBA" id="ARBA00023136"/>
    </source>
</evidence>
<evidence type="ECO:0000256" key="1">
    <source>
        <dbReference type="ARBA" id="ARBA00004651"/>
    </source>
</evidence>
<gene>
    <name evidence="7" type="ORF">DRB99_00940</name>
    <name evidence="8" type="ORF">FF104_01240</name>
</gene>
<dbReference type="PANTHER" id="PTHR30213">
    <property type="entry name" value="INNER MEMBRANE PROTEIN YHJD"/>
    <property type="match status" value="1"/>
</dbReference>
<keyword evidence="2" id="KW-1003">Cell membrane</keyword>
<dbReference type="PIRSF" id="PIRSF035875">
    <property type="entry name" value="RNase_BN"/>
    <property type="match status" value="1"/>
</dbReference>
<dbReference type="GO" id="GO:0005886">
    <property type="term" value="C:plasma membrane"/>
    <property type="evidence" value="ECO:0007669"/>
    <property type="project" value="UniProtKB-SubCell"/>
</dbReference>
<accession>A0A0Q0Y8X4</accession>
<name>A0A0Q0Y8X4_CLOBU</name>
<sequence length="285" mass="32459">MSNFKFSIRRQINLLIHLIVKIKKDDVFALSSQLAYYLILSFFPFMIFLITLIGFSHLSSVEVLDNLNAILPTSIVDLTKSIIAEVVDNQHTGLLGVSVLLMIWTSSSAFRAVIKGVNKAYGFKENRSFIKRSIISMIGIILLAVIILLALAMLVFGNVIGAYIISRIPFYKIIIFLWNMFRYAFVFIVMIFIFALMYMFAPAKRLKLKEVVPGSVFSTMGWIGVSFGFSFYINNFGNYSRFYGSLGAVFILMTWLFLISMIFILGVEINCVMSQIKYKSVNNEY</sequence>
<dbReference type="OrthoDB" id="9775903at2"/>
<proteinExistence type="predicted"/>
<feature type="transmembrane region" description="Helical" evidence="6">
    <location>
        <begin position="212"/>
        <end position="233"/>
    </location>
</feature>
<evidence type="ECO:0000256" key="3">
    <source>
        <dbReference type="ARBA" id="ARBA00022692"/>
    </source>
</evidence>
<evidence type="ECO:0000256" key="6">
    <source>
        <dbReference type="SAM" id="Phobius"/>
    </source>
</evidence>
<dbReference type="PANTHER" id="PTHR30213:SF0">
    <property type="entry name" value="UPF0761 MEMBRANE PROTEIN YIHY"/>
    <property type="match status" value="1"/>
</dbReference>